<organism evidence="14 15">
    <name type="scientific">Haliscomenobacter hydrossis (strain ATCC 27775 / DSM 1100 / LMG 10767 / O)</name>
    <dbReference type="NCBI Taxonomy" id="760192"/>
    <lineage>
        <taxon>Bacteria</taxon>
        <taxon>Pseudomonadati</taxon>
        <taxon>Bacteroidota</taxon>
        <taxon>Saprospiria</taxon>
        <taxon>Saprospirales</taxon>
        <taxon>Haliscomenobacteraceae</taxon>
        <taxon>Haliscomenobacter</taxon>
    </lineage>
</organism>
<evidence type="ECO:0000256" key="3">
    <source>
        <dbReference type="ARBA" id="ARBA00012071"/>
    </source>
</evidence>
<evidence type="ECO:0000256" key="8">
    <source>
        <dbReference type="ARBA" id="ARBA00022741"/>
    </source>
</evidence>
<comment type="similarity">
    <text evidence="13">Belongs to the LpxK family.</text>
</comment>
<dbReference type="EMBL" id="CP002691">
    <property type="protein sequence ID" value="AEE49890.1"/>
    <property type="molecule type" value="Genomic_DNA"/>
</dbReference>
<keyword evidence="10 13" id="KW-0067">ATP-binding</keyword>
<evidence type="ECO:0000256" key="4">
    <source>
        <dbReference type="ARBA" id="ARBA00016436"/>
    </source>
</evidence>
<evidence type="ECO:0000256" key="6">
    <source>
        <dbReference type="ARBA" id="ARBA00022556"/>
    </source>
</evidence>
<evidence type="ECO:0000313" key="15">
    <source>
        <dbReference type="Proteomes" id="UP000008461"/>
    </source>
</evidence>
<evidence type="ECO:0000256" key="13">
    <source>
        <dbReference type="HAMAP-Rule" id="MF_00409"/>
    </source>
</evidence>
<feature type="binding site" evidence="13">
    <location>
        <begin position="50"/>
        <end position="57"/>
    </location>
    <ligand>
        <name>ATP</name>
        <dbReference type="ChEBI" id="CHEBI:30616"/>
    </ligand>
</feature>
<evidence type="ECO:0000256" key="1">
    <source>
        <dbReference type="ARBA" id="ARBA00002274"/>
    </source>
</evidence>
<dbReference type="GO" id="GO:0005524">
    <property type="term" value="F:ATP binding"/>
    <property type="evidence" value="ECO:0007669"/>
    <property type="project" value="UniProtKB-UniRule"/>
</dbReference>
<evidence type="ECO:0000256" key="5">
    <source>
        <dbReference type="ARBA" id="ARBA00022516"/>
    </source>
</evidence>
<dbReference type="Proteomes" id="UP000008461">
    <property type="component" value="Chromosome"/>
</dbReference>
<dbReference type="PANTHER" id="PTHR42724">
    <property type="entry name" value="TETRAACYLDISACCHARIDE 4'-KINASE"/>
    <property type="match status" value="1"/>
</dbReference>
<comment type="function">
    <text evidence="1 13">Transfers the gamma-phosphate of ATP to the 4'-position of a tetraacyldisaccharide 1-phosphate intermediate (termed DS-1-P) to form tetraacyldisaccharide 1,4'-bis-phosphate (lipid IVA).</text>
</comment>
<evidence type="ECO:0000256" key="10">
    <source>
        <dbReference type="ARBA" id="ARBA00022840"/>
    </source>
</evidence>
<keyword evidence="6 13" id="KW-0441">Lipid A biosynthesis</keyword>
<dbReference type="NCBIfam" id="TIGR00682">
    <property type="entry name" value="lpxK"/>
    <property type="match status" value="1"/>
</dbReference>
<dbReference type="InterPro" id="IPR027417">
    <property type="entry name" value="P-loop_NTPase"/>
</dbReference>
<dbReference type="AlphaFoldDB" id="F4KPD6"/>
<dbReference type="GO" id="GO:0009245">
    <property type="term" value="P:lipid A biosynthetic process"/>
    <property type="evidence" value="ECO:0007669"/>
    <property type="project" value="UniProtKB-UniRule"/>
</dbReference>
<dbReference type="RefSeq" id="WP_013764443.1">
    <property type="nucleotide sequence ID" value="NC_015510.1"/>
</dbReference>
<dbReference type="eggNOG" id="COG1663">
    <property type="taxonomic scope" value="Bacteria"/>
</dbReference>
<dbReference type="HAMAP" id="MF_00409">
    <property type="entry name" value="LpxK"/>
    <property type="match status" value="1"/>
</dbReference>
<dbReference type="Pfam" id="PF02606">
    <property type="entry name" value="LpxK"/>
    <property type="match status" value="1"/>
</dbReference>
<evidence type="ECO:0000256" key="2">
    <source>
        <dbReference type="ARBA" id="ARBA00004870"/>
    </source>
</evidence>
<dbReference type="EC" id="2.7.1.130" evidence="3 13"/>
<evidence type="ECO:0000256" key="7">
    <source>
        <dbReference type="ARBA" id="ARBA00022679"/>
    </source>
</evidence>
<accession>F4KPD6</accession>
<dbReference type="OrthoDB" id="9766423at2"/>
<dbReference type="GO" id="GO:0009029">
    <property type="term" value="F:lipid-A 4'-kinase activity"/>
    <property type="evidence" value="ECO:0007669"/>
    <property type="project" value="UniProtKB-UniRule"/>
</dbReference>
<evidence type="ECO:0000256" key="11">
    <source>
        <dbReference type="ARBA" id="ARBA00023098"/>
    </source>
</evidence>
<evidence type="ECO:0000313" key="14">
    <source>
        <dbReference type="EMBL" id="AEE49890.1"/>
    </source>
</evidence>
<evidence type="ECO:0000256" key="9">
    <source>
        <dbReference type="ARBA" id="ARBA00022777"/>
    </source>
</evidence>
<dbReference type="KEGG" id="hhy:Halhy_2005"/>
<keyword evidence="9 13" id="KW-0418">Kinase</keyword>
<dbReference type="UniPathway" id="UPA00359">
    <property type="reaction ID" value="UER00482"/>
</dbReference>
<protein>
    <recommendedName>
        <fullName evidence="4 13">Tetraacyldisaccharide 4'-kinase</fullName>
        <ecNumber evidence="3 13">2.7.1.130</ecNumber>
    </recommendedName>
    <alternativeName>
        <fullName evidence="12 13">Lipid A 4'-kinase</fullName>
    </alternativeName>
</protein>
<dbReference type="InterPro" id="IPR003758">
    <property type="entry name" value="LpxK"/>
</dbReference>
<comment type="pathway">
    <text evidence="2 13">Glycolipid biosynthesis; lipid IV(A) biosynthesis; lipid IV(A) from (3R)-3-hydroxytetradecanoyl-[acyl-carrier-protein] and UDP-N-acetyl-alpha-D-glucosamine: step 6/6.</text>
</comment>
<keyword evidence="15" id="KW-1185">Reference proteome</keyword>
<keyword evidence="5 13" id="KW-0444">Lipid biosynthesis</keyword>
<sequence length="355" mass="40433">MIDNIIVKLLLSPLSLLYGIGITLRNAFYNNGIIRSVKFNLPVISVGNLSMGGAGKTPHIEYLLMLLHDYLEVATLSRGYKRNTAGYMDVLPEHSAAEVGDEPLQFRRKFPDVTVSVCENRAYGIPQMVGRHPEIQAILLDDAFQHRAVVPGLNIMLTEYDRPFFRDFLLPAGRLREWRGAYRRADVLIVSKCPPDLSLEQKQAMIEKLAPLAHQQVFFTHYLYEDPYYLLNPGYKKVLDKDTDVLLLSAIAGTDYLLSNLAPRVATVTSQEYADHHNFTSTDLFDIRGQFLRLDSPNKIILTTEKDAMRLEAHREYIQAENLPIFVLPISVAFLFNEGPQFDQLIQNYLLNFKV</sequence>
<dbReference type="HOGENOM" id="CLU_038816_6_0_10"/>
<reference key="2">
    <citation type="submission" date="2011-04" db="EMBL/GenBank/DDBJ databases">
        <title>Complete sequence of chromosome of Haliscomenobacter hydrossis DSM 1100.</title>
        <authorList>
            <consortium name="US DOE Joint Genome Institute (JGI-PGF)"/>
            <person name="Lucas S."/>
            <person name="Han J."/>
            <person name="Lapidus A."/>
            <person name="Bruce D."/>
            <person name="Goodwin L."/>
            <person name="Pitluck S."/>
            <person name="Peters L."/>
            <person name="Kyrpides N."/>
            <person name="Mavromatis K."/>
            <person name="Ivanova N."/>
            <person name="Ovchinnikova G."/>
            <person name="Pagani I."/>
            <person name="Daligault H."/>
            <person name="Detter J.C."/>
            <person name="Han C."/>
            <person name="Land M."/>
            <person name="Hauser L."/>
            <person name="Markowitz V."/>
            <person name="Cheng J.-F."/>
            <person name="Hugenholtz P."/>
            <person name="Woyke T."/>
            <person name="Wu D."/>
            <person name="Verbarg S."/>
            <person name="Frueling A."/>
            <person name="Brambilla E."/>
            <person name="Klenk H.-P."/>
            <person name="Eisen J.A."/>
        </authorList>
    </citation>
    <scope>NUCLEOTIDE SEQUENCE</scope>
    <source>
        <strain>DSM 1100</strain>
    </source>
</reference>
<evidence type="ECO:0000256" key="12">
    <source>
        <dbReference type="ARBA" id="ARBA00029757"/>
    </source>
</evidence>
<dbReference type="GO" id="GO:0009244">
    <property type="term" value="P:lipopolysaccharide core region biosynthetic process"/>
    <property type="evidence" value="ECO:0007669"/>
    <property type="project" value="TreeGrafter"/>
</dbReference>
<keyword evidence="7 13" id="KW-0808">Transferase</keyword>
<dbReference type="STRING" id="760192.Halhy_2005"/>
<dbReference type="SUPFAM" id="SSF52540">
    <property type="entry name" value="P-loop containing nucleoside triphosphate hydrolases"/>
    <property type="match status" value="1"/>
</dbReference>
<dbReference type="PANTHER" id="PTHR42724:SF1">
    <property type="entry name" value="TETRAACYLDISACCHARIDE 4'-KINASE, MITOCHONDRIAL-RELATED"/>
    <property type="match status" value="1"/>
</dbReference>
<comment type="catalytic activity">
    <reaction evidence="13">
        <text>a lipid A disaccharide + ATP = a lipid IVA + ADP + H(+)</text>
        <dbReference type="Rhea" id="RHEA:67840"/>
        <dbReference type="ChEBI" id="CHEBI:15378"/>
        <dbReference type="ChEBI" id="CHEBI:30616"/>
        <dbReference type="ChEBI" id="CHEBI:176343"/>
        <dbReference type="ChEBI" id="CHEBI:176425"/>
        <dbReference type="ChEBI" id="CHEBI:456216"/>
        <dbReference type="EC" id="2.7.1.130"/>
    </reaction>
</comment>
<dbReference type="GO" id="GO:0005886">
    <property type="term" value="C:plasma membrane"/>
    <property type="evidence" value="ECO:0007669"/>
    <property type="project" value="TreeGrafter"/>
</dbReference>
<reference evidence="14 15" key="1">
    <citation type="journal article" date="2011" name="Stand. Genomic Sci.">
        <title>Complete genome sequence of Haliscomenobacter hydrossis type strain (O).</title>
        <authorList>
            <consortium name="US DOE Joint Genome Institute (JGI-PGF)"/>
            <person name="Daligault H."/>
            <person name="Lapidus A."/>
            <person name="Zeytun A."/>
            <person name="Nolan M."/>
            <person name="Lucas S."/>
            <person name="Del Rio T.G."/>
            <person name="Tice H."/>
            <person name="Cheng J.F."/>
            <person name="Tapia R."/>
            <person name="Han C."/>
            <person name="Goodwin L."/>
            <person name="Pitluck S."/>
            <person name="Liolios K."/>
            <person name="Pagani I."/>
            <person name="Ivanova N."/>
            <person name="Huntemann M."/>
            <person name="Mavromatis K."/>
            <person name="Mikhailova N."/>
            <person name="Pati A."/>
            <person name="Chen A."/>
            <person name="Palaniappan K."/>
            <person name="Land M."/>
            <person name="Hauser L."/>
            <person name="Brambilla E.M."/>
            <person name="Rohde M."/>
            <person name="Verbarg S."/>
            <person name="Goker M."/>
            <person name="Bristow J."/>
            <person name="Eisen J.A."/>
            <person name="Markowitz V."/>
            <person name="Hugenholtz P."/>
            <person name="Kyrpides N.C."/>
            <person name="Klenk H.P."/>
            <person name="Woyke T."/>
        </authorList>
    </citation>
    <scope>NUCLEOTIDE SEQUENCE [LARGE SCALE GENOMIC DNA]</scope>
    <source>
        <strain evidence="15">ATCC 27775 / DSM 1100 / LMG 10767 / O</strain>
    </source>
</reference>
<name>F4KPD6_HALH1</name>
<keyword evidence="8 13" id="KW-0547">Nucleotide-binding</keyword>
<gene>
    <name evidence="13" type="primary">lpxK</name>
    <name evidence="14" type="ordered locus">Halhy_2005</name>
</gene>
<proteinExistence type="inferred from homology"/>
<keyword evidence="11 13" id="KW-0443">Lipid metabolism</keyword>